<reference evidence="1 2" key="1">
    <citation type="journal article" date="2019" name="Commun. Biol.">
        <title>The bagworm genome reveals a unique fibroin gene that provides high tensile strength.</title>
        <authorList>
            <person name="Kono N."/>
            <person name="Nakamura H."/>
            <person name="Ohtoshi R."/>
            <person name="Tomita M."/>
            <person name="Numata K."/>
            <person name="Arakawa K."/>
        </authorList>
    </citation>
    <scope>NUCLEOTIDE SEQUENCE [LARGE SCALE GENOMIC DNA]</scope>
</reference>
<sequence>MHPQSPRHFVSKKYNDTSKGFMKCVSGRRRRRAGGERDATGEEVARDYATRIRSRSEFAAVENGQYRADEAAHEASRAGLMSPPPPASRAVAWSASGFVL</sequence>
<evidence type="ECO:0000313" key="1">
    <source>
        <dbReference type="EMBL" id="GBP07480.1"/>
    </source>
</evidence>
<accession>A0A4C1T1R0</accession>
<comment type="caution">
    <text evidence="1">The sequence shown here is derived from an EMBL/GenBank/DDBJ whole genome shotgun (WGS) entry which is preliminary data.</text>
</comment>
<organism evidence="1 2">
    <name type="scientific">Eumeta variegata</name>
    <name type="common">Bagworm moth</name>
    <name type="synonym">Eumeta japonica</name>
    <dbReference type="NCBI Taxonomy" id="151549"/>
    <lineage>
        <taxon>Eukaryota</taxon>
        <taxon>Metazoa</taxon>
        <taxon>Ecdysozoa</taxon>
        <taxon>Arthropoda</taxon>
        <taxon>Hexapoda</taxon>
        <taxon>Insecta</taxon>
        <taxon>Pterygota</taxon>
        <taxon>Neoptera</taxon>
        <taxon>Endopterygota</taxon>
        <taxon>Lepidoptera</taxon>
        <taxon>Glossata</taxon>
        <taxon>Ditrysia</taxon>
        <taxon>Tineoidea</taxon>
        <taxon>Psychidae</taxon>
        <taxon>Oiketicinae</taxon>
        <taxon>Eumeta</taxon>
    </lineage>
</organism>
<dbReference type="AlphaFoldDB" id="A0A4C1T1R0"/>
<evidence type="ECO:0000313" key="2">
    <source>
        <dbReference type="Proteomes" id="UP000299102"/>
    </source>
</evidence>
<dbReference type="EMBL" id="BGZK01000026">
    <property type="protein sequence ID" value="GBP07480.1"/>
    <property type="molecule type" value="Genomic_DNA"/>
</dbReference>
<keyword evidence="2" id="KW-1185">Reference proteome</keyword>
<gene>
    <name evidence="1" type="ORF">EVAR_4834_1</name>
</gene>
<proteinExistence type="predicted"/>
<name>A0A4C1T1R0_EUMVA</name>
<protein>
    <submittedName>
        <fullName evidence="1">Uncharacterized protein</fullName>
    </submittedName>
</protein>
<dbReference type="Proteomes" id="UP000299102">
    <property type="component" value="Unassembled WGS sequence"/>
</dbReference>